<dbReference type="Proteomes" id="UP000026960">
    <property type="component" value="Chromosome 11"/>
</dbReference>
<feature type="region of interest" description="Disordered" evidence="1">
    <location>
        <begin position="232"/>
        <end position="253"/>
    </location>
</feature>
<evidence type="ECO:0000313" key="2">
    <source>
        <dbReference type="EnsemblPlants" id="OBART11G18090.1"/>
    </source>
</evidence>
<evidence type="ECO:0008006" key="4">
    <source>
        <dbReference type="Google" id="ProtNLM"/>
    </source>
</evidence>
<evidence type="ECO:0000256" key="1">
    <source>
        <dbReference type="SAM" id="MobiDB-lite"/>
    </source>
</evidence>
<reference evidence="2" key="2">
    <citation type="submission" date="2015-03" db="UniProtKB">
        <authorList>
            <consortium name="EnsemblPlants"/>
        </authorList>
    </citation>
    <scope>IDENTIFICATION</scope>
</reference>
<keyword evidence="3" id="KW-1185">Reference proteome</keyword>
<name>A0A0D3HNE1_9ORYZ</name>
<dbReference type="PaxDb" id="65489-OBART11G18090.1"/>
<dbReference type="HOGENOM" id="CLU_786135_0_0_1"/>
<dbReference type="EnsemblPlants" id="OBART11G18090.1">
    <property type="protein sequence ID" value="OBART11G18090.1"/>
    <property type="gene ID" value="OBART11G18090"/>
</dbReference>
<protein>
    <recommendedName>
        <fullName evidence="4">DUF834 domain-containing protein</fullName>
    </recommendedName>
</protein>
<dbReference type="AlphaFoldDB" id="A0A0D3HNE1"/>
<proteinExistence type="predicted"/>
<reference evidence="2" key="1">
    <citation type="journal article" date="2009" name="Rice">
        <title>De Novo Next Generation Sequencing of Plant Genomes.</title>
        <authorList>
            <person name="Rounsley S."/>
            <person name="Marri P.R."/>
            <person name="Yu Y."/>
            <person name="He R."/>
            <person name="Sisneros N."/>
            <person name="Goicoechea J.L."/>
            <person name="Lee S.J."/>
            <person name="Angelova A."/>
            <person name="Kudrna D."/>
            <person name="Luo M."/>
            <person name="Affourtit J."/>
            <person name="Desany B."/>
            <person name="Knight J."/>
            <person name="Niazi F."/>
            <person name="Egholm M."/>
            <person name="Wing R.A."/>
        </authorList>
    </citation>
    <scope>NUCLEOTIDE SEQUENCE [LARGE SCALE GENOMIC DNA]</scope>
    <source>
        <strain evidence="2">cv. IRGC 105608</strain>
    </source>
</reference>
<feature type="compositionally biased region" description="Basic residues" evidence="1">
    <location>
        <begin position="232"/>
        <end position="248"/>
    </location>
</feature>
<organism evidence="2">
    <name type="scientific">Oryza barthii</name>
    <dbReference type="NCBI Taxonomy" id="65489"/>
    <lineage>
        <taxon>Eukaryota</taxon>
        <taxon>Viridiplantae</taxon>
        <taxon>Streptophyta</taxon>
        <taxon>Embryophyta</taxon>
        <taxon>Tracheophyta</taxon>
        <taxon>Spermatophyta</taxon>
        <taxon>Magnoliopsida</taxon>
        <taxon>Liliopsida</taxon>
        <taxon>Poales</taxon>
        <taxon>Poaceae</taxon>
        <taxon>BOP clade</taxon>
        <taxon>Oryzoideae</taxon>
        <taxon>Oryzeae</taxon>
        <taxon>Oryzinae</taxon>
        <taxon>Oryza</taxon>
    </lineage>
</organism>
<evidence type="ECO:0000313" key="3">
    <source>
        <dbReference type="Proteomes" id="UP000026960"/>
    </source>
</evidence>
<accession>A0A0D3HNE1</accession>
<dbReference type="Gramene" id="OBART11G18090.1">
    <property type="protein sequence ID" value="OBART11G18090.1"/>
    <property type="gene ID" value="OBART11G18090"/>
</dbReference>
<sequence>MLVYASQKTQKTWKTQWHPSFVKQIGASRLGCMFDQFWRPCLRPRHELLGWSPASARGAGPGSRAAASFCPWFLSGRRADDGGGRSDFLARRPAHAFLPRRQGKHGWWWSAAERGGIPGGRGGVVPGGAPGDAGRQVSLAGMVARVDLRPPVGLSPGATVLGAAEAVSFPAKLLGPGGGGVSPRGWLALARTRAPAIAGGFLARGAPGGRGGVVFPDGSWLSRAPGVARVARGKGGRAWTRGRRRRNQPSRERNPRAFLASCRVEAETAEAPRRVPVLAAEFLASSWWRKKMEARVFGGKKRAELRELLARWWWREKMILTASSWRRRGGVIWGILGEKVEQEDDYDGDFLVV</sequence>